<accession>A0A915EHD9</accession>
<dbReference type="AlphaFoldDB" id="A0A915EHD9"/>
<dbReference type="Proteomes" id="UP000887574">
    <property type="component" value="Unplaced"/>
</dbReference>
<feature type="region of interest" description="Disordered" evidence="2">
    <location>
        <begin position="66"/>
        <end position="96"/>
    </location>
</feature>
<evidence type="ECO:0000256" key="2">
    <source>
        <dbReference type="SAM" id="MobiDB-lite"/>
    </source>
</evidence>
<keyword evidence="1" id="KW-0175">Coiled coil</keyword>
<feature type="region of interest" description="Disordered" evidence="2">
    <location>
        <begin position="121"/>
        <end position="150"/>
    </location>
</feature>
<dbReference type="PANTHER" id="PTHR15742">
    <property type="entry name" value="GIRDIN"/>
    <property type="match status" value="1"/>
</dbReference>
<dbReference type="PANTHER" id="PTHR15742:SF5">
    <property type="entry name" value="GIRDIN"/>
    <property type="match status" value="1"/>
</dbReference>
<feature type="coiled-coil region" evidence="1">
    <location>
        <begin position="232"/>
        <end position="390"/>
    </location>
</feature>
<evidence type="ECO:0000313" key="4">
    <source>
        <dbReference type="WBParaSite" id="jg6358"/>
    </source>
</evidence>
<protein>
    <submittedName>
        <fullName evidence="4">Uncharacterized protein</fullName>
    </submittedName>
</protein>
<evidence type="ECO:0000256" key="1">
    <source>
        <dbReference type="SAM" id="Coils"/>
    </source>
</evidence>
<organism evidence="3 4">
    <name type="scientific">Ditylenchus dipsaci</name>
    <dbReference type="NCBI Taxonomy" id="166011"/>
    <lineage>
        <taxon>Eukaryota</taxon>
        <taxon>Metazoa</taxon>
        <taxon>Ecdysozoa</taxon>
        <taxon>Nematoda</taxon>
        <taxon>Chromadorea</taxon>
        <taxon>Rhabditida</taxon>
        <taxon>Tylenchina</taxon>
        <taxon>Tylenchomorpha</taxon>
        <taxon>Sphaerularioidea</taxon>
        <taxon>Anguinidae</taxon>
        <taxon>Anguininae</taxon>
        <taxon>Ditylenchus</taxon>
    </lineage>
</organism>
<proteinExistence type="predicted"/>
<evidence type="ECO:0000313" key="3">
    <source>
        <dbReference type="Proteomes" id="UP000887574"/>
    </source>
</evidence>
<keyword evidence="3" id="KW-1185">Reference proteome</keyword>
<dbReference type="InterPro" id="IPR049885">
    <property type="entry name" value="MTCL1-3"/>
</dbReference>
<reference evidence="4" key="1">
    <citation type="submission" date="2022-11" db="UniProtKB">
        <authorList>
            <consortium name="WormBaseParasite"/>
        </authorList>
    </citation>
    <scope>IDENTIFICATION</scope>
</reference>
<name>A0A915EHD9_9BILA</name>
<dbReference type="WBParaSite" id="jg6358">
    <property type="protein sequence ID" value="jg6358"/>
    <property type="gene ID" value="jg6358"/>
</dbReference>
<sequence length="468" mass="52624">MKMVYSSAFGDSAKISTNSSSSPITLPLYLKNLFSTSMTSDSACTGFEPQNYLRDRCKKCFRLRSKHETSTPPTTPLFKKLSSEETHGSVASTSSAQQPAVISSNILLGPTATTTIITTSESHSNNNNLDLAEPNGPTAPTIAKKEKRRSWRDKNFNINDEGADFEDTADSISLSSYKTANSKGGMSSGKSMESVSSNLDCRSMVTAMSGMSDSLDLNANDEDRAITPTEAAEFFEHDVSQLRMENARLQEQINRLKDERQRWTQLKSSIKNKEERDLVEVMEERLAESQRQLQAYKDEITALKYRAASDSLCEKLTVENEALKCDIQDLQQELEEMQDQYREEEIDEFRELQRELELNAKNCRILQFKLRKSERQRDQLQTEKNHIASKLISLQSGTEASAVNSNGSVDCSLTETMKNNALKATKDLRIRELESELRVAKEVSVRLHNELEVAEDKGRSLGNSLTFK</sequence>